<comment type="caution">
    <text evidence="1">The sequence shown here is derived from an EMBL/GenBank/DDBJ whole genome shotgun (WGS) entry which is preliminary data.</text>
</comment>
<dbReference type="InterPro" id="IPR038765">
    <property type="entry name" value="Papain-like_cys_pep_sf"/>
</dbReference>
<reference evidence="2" key="1">
    <citation type="submission" date="2017-03" db="EMBL/GenBank/DDBJ databases">
        <title>Phytopthora megakarya and P. palmivora, two closely related causual agents of cacao black pod achieved similar genome size and gene model numbers by different mechanisms.</title>
        <authorList>
            <person name="Ali S."/>
            <person name="Shao J."/>
            <person name="Larry D.J."/>
            <person name="Kronmiller B."/>
            <person name="Shen D."/>
            <person name="Strem M.D."/>
            <person name="Melnick R.L."/>
            <person name="Guiltinan M.J."/>
            <person name="Tyler B.M."/>
            <person name="Meinhardt L.W."/>
            <person name="Bailey B.A."/>
        </authorList>
    </citation>
    <scope>NUCLEOTIDE SEQUENCE [LARGE SCALE GENOMIC DNA]</scope>
    <source>
        <strain evidence="2">zdho120</strain>
    </source>
</reference>
<dbReference type="AlphaFoldDB" id="A0A225WKE5"/>
<evidence type="ECO:0000313" key="1">
    <source>
        <dbReference type="EMBL" id="OWZ17884.1"/>
    </source>
</evidence>
<dbReference type="Proteomes" id="UP000198211">
    <property type="component" value="Unassembled WGS sequence"/>
</dbReference>
<organism evidence="1 2">
    <name type="scientific">Phytophthora megakarya</name>
    <dbReference type="NCBI Taxonomy" id="4795"/>
    <lineage>
        <taxon>Eukaryota</taxon>
        <taxon>Sar</taxon>
        <taxon>Stramenopiles</taxon>
        <taxon>Oomycota</taxon>
        <taxon>Peronosporomycetes</taxon>
        <taxon>Peronosporales</taxon>
        <taxon>Peronosporaceae</taxon>
        <taxon>Phytophthora</taxon>
    </lineage>
</organism>
<keyword evidence="2" id="KW-1185">Reference proteome</keyword>
<evidence type="ECO:0000313" key="2">
    <source>
        <dbReference type="Proteomes" id="UP000198211"/>
    </source>
</evidence>
<proteinExistence type="predicted"/>
<gene>
    <name evidence="1" type="ORF">PHMEG_0008114</name>
</gene>
<accession>A0A225WKE5</accession>
<protein>
    <recommendedName>
        <fullName evidence="3">Ubiquitin-like protease family profile domain-containing protein</fullName>
    </recommendedName>
</protein>
<evidence type="ECO:0008006" key="3">
    <source>
        <dbReference type="Google" id="ProtNLM"/>
    </source>
</evidence>
<dbReference type="SUPFAM" id="SSF54001">
    <property type="entry name" value="Cysteine proteinases"/>
    <property type="match status" value="1"/>
</dbReference>
<dbReference type="EMBL" id="NBNE01000677">
    <property type="protein sequence ID" value="OWZ17884.1"/>
    <property type="molecule type" value="Genomic_DNA"/>
</dbReference>
<sequence length="410" mass="47295">MYTITKRVATSVSQNSVPPFLSRVAARLSPDIFKKVKHEWERYVVVLCEENQRRFHNGKFIVGQANTITMTLSGRVPVYFIERTIYHALDAIDKCWPLFPSFPAPTIEKRWCVQEARVIAEELESATASLSRFVQCSKLWLPKNLVLLEDDMSKQRRIGTASPKLEKDVRLRRNERANRVVLSSSQKYVYAKATVEQLLEHLSSLSSTDFYEELKPSKHRIESERFGPKRSYSAGVCRSESRDIDASDDEYIKALDRWLEQDWTEVETAHVGLFAREVNALGLTYIDSQQRNQELAAQIIPKLRTTCLHRRFRLPSLRSLLLFDQLVGHLRRGSLLNDSVIELCLQFIADEAKVCHIMSSLATSAGWPAQIPKQTIFEIQHVILPVNLNRDHWGGLWNSYNCSRFYLPKQ</sequence>
<name>A0A225WKE5_9STRA</name>